<dbReference type="SUPFAM" id="SSF56436">
    <property type="entry name" value="C-type lectin-like"/>
    <property type="match status" value="1"/>
</dbReference>
<evidence type="ECO:0000313" key="4">
    <source>
        <dbReference type="Proteomes" id="UP000037510"/>
    </source>
</evidence>
<dbReference type="EMBL" id="JTDY01004227">
    <property type="protein sequence ID" value="KOB68427.1"/>
    <property type="molecule type" value="Genomic_DNA"/>
</dbReference>
<keyword evidence="4" id="KW-1185">Reference proteome</keyword>
<evidence type="ECO:0000313" key="3">
    <source>
        <dbReference type="EMBL" id="KOB68427.1"/>
    </source>
</evidence>
<dbReference type="Proteomes" id="UP000037510">
    <property type="component" value="Unassembled WGS sequence"/>
</dbReference>
<dbReference type="InterPro" id="IPR016186">
    <property type="entry name" value="C-type_lectin-like/link_sf"/>
</dbReference>
<feature type="domain" description="C-type lectin" evidence="2">
    <location>
        <begin position="25"/>
        <end position="105"/>
    </location>
</feature>
<dbReference type="CDD" id="cd00037">
    <property type="entry name" value="CLECT"/>
    <property type="match status" value="1"/>
</dbReference>
<feature type="region of interest" description="Disordered" evidence="1">
    <location>
        <begin position="724"/>
        <end position="769"/>
    </location>
</feature>
<feature type="compositionally biased region" description="Polar residues" evidence="1">
    <location>
        <begin position="361"/>
        <end position="372"/>
    </location>
</feature>
<feature type="non-terminal residue" evidence="3">
    <location>
        <position position="1"/>
    </location>
</feature>
<dbReference type="InterPro" id="IPR016187">
    <property type="entry name" value="CTDL_fold"/>
</dbReference>
<protein>
    <submittedName>
        <fullName evidence="3">Agglucetin subunit alpha-1</fullName>
    </submittedName>
</protein>
<dbReference type="STRING" id="104452.A0A0L7KYX0"/>
<comment type="caution">
    <text evidence="3">The sequence shown here is derived from an EMBL/GenBank/DDBJ whole genome shotgun (WGS) entry which is preliminary data.</text>
</comment>
<feature type="region of interest" description="Disordered" evidence="1">
    <location>
        <begin position="179"/>
        <end position="214"/>
    </location>
</feature>
<gene>
    <name evidence="3" type="ORF">OBRU01_18353</name>
</gene>
<evidence type="ECO:0000256" key="1">
    <source>
        <dbReference type="SAM" id="MobiDB-lite"/>
    </source>
</evidence>
<reference evidence="3 4" key="1">
    <citation type="journal article" date="2015" name="Genome Biol. Evol.">
        <title>The genome of winter moth (Operophtera brumata) provides a genomic perspective on sexual dimorphism and phenology.</title>
        <authorList>
            <person name="Derks M.F."/>
            <person name="Smit S."/>
            <person name="Salis L."/>
            <person name="Schijlen E."/>
            <person name="Bossers A."/>
            <person name="Mateman C."/>
            <person name="Pijl A.S."/>
            <person name="de Ridder D."/>
            <person name="Groenen M.A."/>
            <person name="Visser M.E."/>
            <person name="Megens H.J."/>
        </authorList>
    </citation>
    <scope>NUCLEOTIDE SEQUENCE [LARGE SCALE GENOMIC DNA]</scope>
    <source>
        <strain evidence="3">WM2013NL</strain>
        <tissue evidence="3">Head and thorax</tissue>
    </source>
</reference>
<dbReference type="Gene3D" id="3.10.100.10">
    <property type="entry name" value="Mannose-Binding Protein A, subunit A"/>
    <property type="match status" value="1"/>
</dbReference>
<dbReference type="AlphaFoldDB" id="A0A0L7KYX0"/>
<feature type="compositionally biased region" description="Low complexity" evidence="1">
    <location>
        <begin position="179"/>
        <end position="206"/>
    </location>
</feature>
<dbReference type="Pfam" id="PF00059">
    <property type="entry name" value="Lectin_C"/>
    <property type="match status" value="1"/>
</dbReference>
<feature type="region of interest" description="Disordered" evidence="1">
    <location>
        <begin position="345"/>
        <end position="390"/>
    </location>
</feature>
<dbReference type="PROSITE" id="PS50041">
    <property type="entry name" value="C_TYPE_LECTIN_2"/>
    <property type="match status" value="1"/>
</dbReference>
<name>A0A0L7KYX0_OPEBR</name>
<evidence type="ECO:0000259" key="2">
    <source>
        <dbReference type="PROSITE" id="PS50041"/>
    </source>
</evidence>
<organism evidence="3 4">
    <name type="scientific">Operophtera brumata</name>
    <name type="common">Winter moth</name>
    <name type="synonym">Phalaena brumata</name>
    <dbReference type="NCBI Taxonomy" id="104452"/>
    <lineage>
        <taxon>Eukaryota</taxon>
        <taxon>Metazoa</taxon>
        <taxon>Ecdysozoa</taxon>
        <taxon>Arthropoda</taxon>
        <taxon>Hexapoda</taxon>
        <taxon>Insecta</taxon>
        <taxon>Pterygota</taxon>
        <taxon>Neoptera</taxon>
        <taxon>Endopterygota</taxon>
        <taxon>Lepidoptera</taxon>
        <taxon>Glossata</taxon>
        <taxon>Ditrysia</taxon>
        <taxon>Geometroidea</taxon>
        <taxon>Geometridae</taxon>
        <taxon>Larentiinae</taxon>
        <taxon>Operophtera</taxon>
    </lineage>
</organism>
<proteinExistence type="predicted"/>
<feature type="region of interest" description="Disordered" evidence="1">
    <location>
        <begin position="423"/>
        <end position="447"/>
    </location>
</feature>
<accession>A0A0L7KYX0</accession>
<dbReference type="InterPro" id="IPR001304">
    <property type="entry name" value="C-type_lectin-like"/>
</dbReference>
<sequence>LVNSSVQIFLSISQYFLYLTHILLFVAVDTTAQYDAVRAYLKELDISSAVWVGLIRSNPDGDFTWTDYRGLSGDGYWSSAPDTRSAPLCAAADPAADYRWEARACGGPTVASFICELPGCMVRELPALTILYLPESAAVQLNADCGLAGVKRVQCTGNVKREELLKGLSCADEEEISSTSTGTNWTATTDSTSDQDTTSEVTTEENTSTEHEPIVITATSLPQYINSKTQYKSTTKFTDMDNFNTVKFSKDINLGASDDHNIQSNLIPKLIDEGNVLTNEQLEKLEDERHKQHKMLHEEVARVGNVDNIFTQPTDHFIPPLVMAKSRMSDDMTVLSLAEKHAQQLAEKQFSKHSQTDRSGVESNNNKLSSDKTLIISVKPNKAKETKKDNLKSHVPKKYVNEKYYESKGKVVKIWESKTTAINKPKETTQTPTTDQEDIKTTTSKSHSHYQHKIDDDFAMDLTVMLKDVPFTSDEQTVHISYAGDVANLDKITNKKISITDKLDNSQMSQESSSAASIIKTVDNSTMEHEVIQITVISNDDPAANTTVFEITTKMPIFRDDADKVHTYSTSFPTPVSIGEERKETKHTESINEAITERTSMVDKQILHIQSTTVPVTFSVTTVSEKQITINDTMVYVSNTTKAEQVTTIYPLFKNKTEITETPTTISTTTAFSNTSKNVTVHLVDKMSTDDLTTENYHDSTVFESNSSLDDFNNTEIHDLLEKNMTDTEEIDDDNSPLLSGAYEPMHRPPRTRRPQQQNRKFNPFRILG</sequence>